<gene>
    <name evidence="2" type="ORF">ACFFIX_26770</name>
</gene>
<organism evidence="2 3">
    <name type="scientific">Metabacillus herbersteinensis</name>
    <dbReference type="NCBI Taxonomy" id="283816"/>
    <lineage>
        <taxon>Bacteria</taxon>
        <taxon>Bacillati</taxon>
        <taxon>Bacillota</taxon>
        <taxon>Bacilli</taxon>
        <taxon>Bacillales</taxon>
        <taxon>Bacillaceae</taxon>
        <taxon>Metabacillus</taxon>
    </lineage>
</organism>
<evidence type="ECO:0008006" key="4">
    <source>
        <dbReference type="Google" id="ProtNLM"/>
    </source>
</evidence>
<dbReference type="EMBL" id="JBHLVO010000053">
    <property type="protein sequence ID" value="MFC0274911.1"/>
    <property type="molecule type" value="Genomic_DNA"/>
</dbReference>
<comment type="caution">
    <text evidence="2">The sequence shown here is derived from an EMBL/GenBank/DDBJ whole genome shotgun (WGS) entry which is preliminary data.</text>
</comment>
<feature type="transmembrane region" description="Helical" evidence="1">
    <location>
        <begin position="6"/>
        <end position="24"/>
    </location>
</feature>
<sequence>MNRKWVITSVVLISIVLIAIFIYFNQMRYPALPADVESTPKEAVQKLNESDQPLVQISKDDEATWYIMKNSEDVNKQIQDLISSKGWIFKEIDGNSLFFEKDDDTLIVSTEMWTKKYRLVKVPAHF</sequence>
<keyword evidence="1" id="KW-0472">Membrane</keyword>
<keyword evidence="1" id="KW-0812">Transmembrane</keyword>
<dbReference type="Proteomes" id="UP001589854">
    <property type="component" value="Unassembled WGS sequence"/>
</dbReference>
<evidence type="ECO:0000313" key="2">
    <source>
        <dbReference type="EMBL" id="MFC0274911.1"/>
    </source>
</evidence>
<protein>
    <recommendedName>
        <fullName evidence="4">DUF4340 domain-containing protein</fullName>
    </recommendedName>
</protein>
<proteinExistence type="predicted"/>
<keyword evidence="3" id="KW-1185">Reference proteome</keyword>
<dbReference type="RefSeq" id="WP_378939621.1">
    <property type="nucleotide sequence ID" value="NZ_JBHLVO010000053.1"/>
</dbReference>
<evidence type="ECO:0000256" key="1">
    <source>
        <dbReference type="SAM" id="Phobius"/>
    </source>
</evidence>
<reference evidence="2 3" key="1">
    <citation type="submission" date="2024-09" db="EMBL/GenBank/DDBJ databases">
        <authorList>
            <person name="Sun Q."/>
            <person name="Mori K."/>
        </authorList>
    </citation>
    <scope>NUCLEOTIDE SEQUENCE [LARGE SCALE GENOMIC DNA]</scope>
    <source>
        <strain evidence="2 3">CCM 7228</strain>
    </source>
</reference>
<keyword evidence="1" id="KW-1133">Transmembrane helix</keyword>
<name>A0ABV6GNE4_9BACI</name>
<evidence type="ECO:0000313" key="3">
    <source>
        <dbReference type="Proteomes" id="UP001589854"/>
    </source>
</evidence>
<accession>A0ABV6GNE4</accession>